<dbReference type="InterPro" id="IPR007667">
    <property type="entry name" value="Hypoxia_induced_domain"/>
</dbReference>
<dbReference type="Pfam" id="PF04588">
    <property type="entry name" value="HIG_1_N"/>
    <property type="match status" value="1"/>
</dbReference>
<proteinExistence type="predicted"/>
<dbReference type="Gene3D" id="6.10.140.1320">
    <property type="match status" value="1"/>
</dbReference>
<evidence type="ECO:0000259" key="6">
    <source>
        <dbReference type="Pfam" id="PF04588"/>
    </source>
</evidence>
<dbReference type="EnsemblMetazoa" id="G5863.3">
    <property type="protein sequence ID" value="G5863.3:cds"/>
    <property type="gene ID" value="G5863"/>
</dbReference>
<evidence type="ECO:0000256" key="3">
    <source>
        <dbReference type="ARBA" id="ARBA00022989"/>
    </source>
</evidence>
<keyword evidence="2 5" id="KW-0812">Transmembrane</keyword>
<feature type="domain" description="HIG1" evidence="6">
    <location>
        <begin position="72"/>
        <end position="122"/>
    </location>
</feature>
<evidence type="ECO:0000256" key="5">
    <source>
        <dbReference type="SAM" id="Phobius"/>
    </source>
</evidence>
<name>A0A8W8NET8_MAGGI</name>
<keyword evidence="3 5" id="KW-1133">Transmembrane helix</keyword>
<evidence type="ECO:0000256" key="1">
    <source>
        <dbReference type="ARBA" id="ARBA00004173"/>
    </source>
</evidence>
<comment type="subcellular location">
    <subcellularLocation>
        <location evidence="1">Mitochondrion</location>
    </subcellularLocation>
</comment>
<sequence length="155" mass="18125">MVEFKTESRFHNLKDMPDGKLTESEMDSSGIRNWENKLSEEERARIAIMEWKNDQKIDYKKPLKDYPQIGFGLAGIAAIAIGRALYYRRYKRLASKYQHVEFSQYLIHTRVYAQGFFVVCATSIVAKPVFEYLWKKYVKPEDPSPSDQPKSSTNE</sequence>
<protein>
    <recommendedName>
        <fullName evidence="6">HIG1 domain-containing protein</fullName>
    </recommendedName>
</protein>
<dbReference type="AlphaFoldDB" id="A0A8W8NET8"/>
<evidence type="ECO:0000313" key="7">
    <source>
        <dbReference type="EnsemblMetazoa" id="G5863.3:cds"/>
    </source>
</evidence>
<reference evidence="7" key="1">
    <citation type="submission" date="2022-08" db="UniProtKB">
        <authorList>
            <consortium name="EnsemblMetazoa"/>
        </authorList>
    </citation>
    <scope>IDENTIFICATION</scope>
    <source>
        <strain evidence="7">05x7-T-G4-1.051#20</strain>
    </source>
</reference>
<dbReference type="GO" id="GO:0005739">
    <property type="term" value="C:mitochondrion"/>
    <property type="evidence" value="ECO:0007669"/>
    <property type="project" value="UniProtKB-SubCell"/>
</dbReference>
<evidence type="ECO:0000313" key="8">
    <source>
        <dbReference type="Proteomes" id="UP000005408"/>
    </source>
</evidence>
<accession>A0A8W8NET8</accession>
<evidence type="ECO:0000256" key="2">
    <source>
        <dbReference type="ARBA" id="ARBA00022692"/>
    </source>
</evidence>
<keyword evidence="8" id="KW-1185">Reference proteome</keyword>
<keyword evidence="4 5" id="KW-0472">Membrane</keyword>
<evidence type="ECO:0000256" key="4">
    <source>
        <dbReference type="ARBA" id="ARBA00023136"/>
    </source>
</evidence>
<dbReference type="Proteomes" id="UP000005408">
    <property type="component" value="Unassembled WGS sequence"/>
</dbReference>
<organism evidence="7 8">
    <name type="scientific">Magallana gigas</name>
    <name type="common">Pacific oyster</name>
    <name type="synonym">Crassostrea gigas</name>
    <dbReference type="NCBI Taxonomy" id="29159"/>
    <lineage>
        <taxon>Eukaryota</taxon>
        <taxon>Metazoa</taxon>
        <taxon>Spiralia</taxon>
        <taxon>Lophotrochozoa</taxon>
        <taxon>Mollusca</taxon>
        <taxon>Bivalvia</taxon>
        <taxon>Autobranchia</taxon>
        <taxon>Pteriomorphia</taxon>
        <taxon>Ostreida</taxon>
        <taxon>Ostreoidea</taxon>
        <taxon>Ostreidae</taxon>
        <taxon>Magallana</taxon>
    </lineage>
</organism>
<feature type="transmembrane region" description="Helical" evidence="5">
    <location>
        <begin position="69"/>
        <end position="86"/>
    </location>
</feature>